<sequence>GAAHVGRMACRACARRRVLQEIRQVAVPLCQLDRLLQRRLAHW</sequence>
<dbReference type="AlphaFoldDB" id="A0A0G4MTN0"/>
<keyword evidence="2" id="KW-1185">Reference proteome</keyword>
<proteinExistence type="predicted"/>
<accession>A0A0G4MTN0</accession>
<gene>
    <name evidence="1" type="ORF">BN1708_020285</name>
</gene>
<organism evidence="1 2">
    <name type="scientific">Verticillium longisporum</name>
    <name type="common">Verticillium dahliae var. longisporum</name>
    <dbReference type="NCBI Taxonomy" id="100787"/>
    <lineage>
        <taxon>Eukaryota</taxon>
        <taxon>Fungi</taxon>
        <taxon>Dikarya</taxon>
        <taxon>Ascomycota</taxon>
        <taxon>Pezizomycotina</taxon>
        <taxon>Sordariomycetes</taxon>
        <taxon>Hypocreomycetidae</taxon>
        <taxon>Glomerellales</taxon>
        <taxon>Plectosphaerellaceae</taxon>
        <taxon>Verticillium</taxon>
    </lineage>
</organism>
<feature type="non-terminal residue" evidence="1">
    <location>
        <position position="1"/>
    </location>
</feature>
<evidence type="ECO:0000313" key="1">
    <source>
        <dbReference type="EMBL" id="CRK37574.1"/>
    </source>
</evidence>
<reference evidence="1 2" key="1">
    <citation type="submission" date="2015-05" db="EMBL/GenBank/DDBJ databases">
        <authorList>
            <person name="Wang D.B."/>
            <person name="Wang M."/>
        </authorList>
    </citation>
    <scope>NUCLEOTIDE SEQUENCE [LARGE SCALE GENOMIC DNA]</scope>
    <source>
        <strain evidence="1">VL1</strain>
    </source>
</reference>
<evidence type="ECO:0000313" key="2">
    <source>
        <dbReference type="Proteomes" id="UP000044602"/>
    </source>
</evidence>
<dbReference type="Proteomes" id="UP000044602">
    <property type="component" value="Unassembled WGS sequence"/>
</dbReference>
<dbReference type="EMBL" id="CVQH01024776">
    <property type="protein sequence ID" value="CRK37574.1"/>
    <property type="molecule type" value="Genomic_DNA"/>
</dbReference>
<name>A0A0G4MTN0_VERLO</name>
<protein>
    <submittedName>
        <fullName evidence="1">Uncharacterized protein</fullName>
    </submittedName>
</protein>